<dbReference type="OrthoDB" id="4568361at2"/>
<evidence type="ECO:0000313" key="5">
    <source>
        <dbReference type="Proteomes" id="UP000324701"/>
    </source>
</evidence>
<dbReference type="Pfam" id="PF00934">
    <property type="entry name" value="PE"/>
    <property type="match status" value="1"/>
</dbReference>
<evidence type="ECO:0000313" key="4">
    <source>
        <dbReference type="EMBL" id="KAA1248533.1"/>
    </source>
</evidence>
<feature type="transmembrane region" description="Helical" evidence="1">
    <location>
        <begin position="603"/>
        <end position="622"/>
    </location>
</feature>
<dbReference type="SUPFAM" id="SSF53474">
    <property type="entry name" value="alpha/beta-Hydrolases"/>
    <property type="match status" value="1"/>
</dbReference>
<keyword evidence="1" id="KW-1133">Transmembrane helix</keyword>
<evidence type="ECO:0000259" key="3">
    <source>
        <dbReference type="Pfam" id="PF08237"/>
    </source>
</evidence>
<evidence type="ECO:0000256" key="1">
    <source>
        <dbReference type="SAM" id="Phobius"/>
    </source>
</evidence>
<dbReference type="InterPro" id="IPR029058">
    <property type="entry name" value="AB_hydrolase_fold"/>
</dbReference>
<feature type="domain" description="PE" evidence="2">
    <location>
        <begin position="4"/>
        <end position="94"/>
    </location>
</feature>
<accession>A0A5B1BMB8</accession>
<protein>
    <submittedName>
        <fullName evidence="4">PE-PPE domain-containing protein</fullName>
    </submittedName>
</protein>
<dbReference type="InterPro" id="IPR013228">
    <property type="entry name" value="PE-PPE_C"/>
</dbReference>
<dbReference type="InterPro" id="IPR000084">
    <property type="entry name" value="PE-PGRS_N"/>
</dbReference>
<keyword evidence="1" id="KW-0472">Membrane</keyword>
<evidence type="ECO:0000259" key="2">
    <source>
        <dbReference type="Pfam" id="PF00934"/>
    </source>
</evidence>
<keyword evidence="1" id="KW-0812">Transmembrane</keyword>
<proteinExistence type="predicted"/>
<dbReference type="InterPro" id="IPR038332">
    <property type="entry name" value="PPE_sf"/>
</dbReference>
<dbReference type="Pfam" id="PF08237">
    <property type="entry name" value="PE-PPE"/>
    <property type="match status" value="1"/>
</dbReference>
<dbReference type="Proteomes" id="UP000324701">
    <property type="component" value="Unassembled WGS sequence"/>
</dbReference>
<dbReference type="SUPFAM" id="SSF140459">
    <property type="entry name" value="PE/PPE dimer-like"/>
    <property type="match status" value="1"/>
</dbReference>
<dbReference type="AlphaFoldDB" id="A0A5B1BMB8"/>
<gene>
    <name evidence="4" type="ORF">F0Q45_20060</name>
</gene>
<feature type="domain" description="PE-PPE" evidence="3">
    <location>
        <begin position="186"/>
        <end position="411"/>
    </location>
</feature>
<dbReference type="RefSeq" id="WP_149655609.1">
    <property type="nucleotide sequence ID" value="NZ_VTZN01000151.1"/>
</dbReference>
<comment type="caution">
    <text evidence="4">The sequence shown here is derived from an EMBL/GenBank/DDBJ whole genome shotgun (WGS) entry which is preliminary data.</text>
</comment>
<name>A0A5B1BMB8_MYCSI</name>
<dbReference type="Gene3D" id="1.10.287.850">
    <property type="entry name" value="HP0062-like domain"/>
    <property type="match status" value="1"/>
</dbReference>
<reference evidence="4 5" key="1">
    <citation type="submission" date="2019-09" db="EMBL/GenBank/DDBJ databases">
        <title>Report of infection by Mycobacterium simiae a patient suffering from pulmonary tuberculosis.</title>
        <authorList>
            <person name="Mohanty P.S."/>
            <person name="Bansal A.K."/>
            <person name="Singh H."/>
            <person name="Sharma S."/>
            <person name="Patil S.A."/>
            <person name="Upadhaya P."/>
            <person name="Singh P.K."/>
            <person name="Kumar D."/>
            <person name="Kumar S."/>
            <person name="Singh R.K."/>
            <person name="Chaudhary B."/>
        </authorList>
    </citation>
    <scope>NUCLEOTIDE SEQUENCE [LARGE SCALE GENOMIC DNA]</scope>
    <source>
        <strain evidence="4 5">JAL-560-SIM</strain>
    </source>
</reference>
<sequence length="628" mass="65273">MSFVVAEPEVVASAASGLARVGATVDAAISAAMGPTTRVMAAAGDEVSAAIAALFGDYGAQFQSLSAQLSAFHNQIVRGLDAAAEAYAAVEAANSSLLRSLDQMQHDPRAAVSTSTQALLEHPPIANDMAGLVAGTGGPTEAGAVPTRLLLPLGPTALIMGPTGNPLPTGRYLWQVFNRYIRPFYPGALAVGLTTPEQFQPFSGIPSLTFDESVAQGASILHGAIMSEYAAGREVVVLGFSQSSSVAAMEMRYLASLPPDLRPSADQLSFVLLGSPSNPNGGILARFPDVRIQPLGVTFSGAIPDTIYPTTVYTRQYDGWADFPQYPANIVADVNAMLGIFYSHGTYEELTPAQIAAGIVQPVSPAATDITYIMIPTENLPLLEPLRGIVPEPLLDLVQPNLRVIVELGYDRTGYADVHTPAGLFPTHVDPIAVMGDLAVGTQQGINDALAGVGLPLLPDLPLPPALDLSTPLNSSLPISILPPAMPTEISVPPQLGSAISGPLDYLDHIVSTAINDEIDPAITSTIYQVGDSLSAQAVSYGAPAEVVNAITIGQMMLPVFVAAPGYFVTSDLHYLVSGINALTAGDLGGFNQYMQLIPATNIMFVVFGPGIGGMVVAALVTGQPLSL</sequence>
<dbReference type="EMBL" id="VTZN01000151">
    <property type="protein sequence ID" value="KAA1248533.1"/>
    <property type="molecule type" value="Genomic_DNA"/>
</dbReference>
<organism evidence="4 5">
    <name type="scientific">Mycobacterium simiae</name>
    <name type="common">Mycobacterium habana</name>
    <dbReference type="NCBI Taxonomy" id="1784"/>
    <lineage>
        <taxon>Bacteria</taxon>
        <taxon>Bacillati</taxon>
        <taxon>Actinomycetota</taxon>
        <taxon>Actinomycetes</taxon>
        <taxon>Mycobacteriales</taxon>
        <taxon>Mycobacteriaceae</taxon>
        <taxon>Mycobacterium</taxon>
        <taxon>Mycobacterium simiae complex</taxon>
    </lineage>
</organism>
<keyword evidence="5" id="KW-1185">Reference proteome</keyword>